<protein>
    <recommendedName>
        <fullName evidence="4">Phosphate-binding protein</fullName>
    </recommendedName>
</protein>
<dbReference type="OrthoDB" id="9790048at2"/>
<comment type="similarity">
    <text evidence="1 4">Belongs to the PstS family.</text>
</comment>
<evidence type="ECO:0000259" key="6">
    <source>
        <dbReference type="Pfam" id="PF12849"/>
    </source>
</evidence>
<dbReference type="NCBIfam" id="TIGR00975">
    <property type="entry name" value="3a0107s03"/>
    <property type="match status" value="1"/>
</dbReference>
<dbReference type="SUPFAM" id="SSF53850">
    <property type="entry name" value="Periplasmic binding protein-like II"/>
    <property type="match status" value="1"/>
</dbReference>
<dbReference type="InterPro" id="IPR024370">
    <property type="entry name" value="PBP_domain"/>
</dbReference>
<evidence type="ECO:0000313" key="8">
    <source>
        <dbReference type="Proteomes" id="UP000031532"/>
    </source>
</evidence>
<evidence type="ECO:0000256" key="4">
    <source>
        <dbReference type="PIRNR" id="PIRNR002756"/>
    </source>
</evidence>
<evidence type="ECO:0000256" key="5">
    <source>
        <dbReference type="SAM" id="SignalP"/>
    </source>
</evidence>
<name>A0A9X5E7P4_9CYAN</name>
<dbReference type="InterPro" id="IPR005673">
    <property type="entry name" value="ABC_phos-bd_PstS"/>
</dbReference>
<dbReference type="PANTHER" id="PTHR42996:SF1">
    <property type="entry name" value="PHOSPHATE-BINDING PROTEIN PSTS"/>
    <property type="match status" value="1"/>
</dbReference>
<dbReference type="Proteomes" id="UP000031532">
    <property type="component" value="Unassembled WGS sequence"/>
</dbReference>
<evidence type="ECO:0000256" key="1">
    <source>
        <dbReference type="ARBA" id="ARBA00008725"/>
    </source>
</evidence>
<dbReference type="GO" id="GO:0043190">
    <property type="term" value="C:ATP-binding cassette (ABC) transporter complex"/>
    <property type="evidence" value="ECO:0007669"/>
    <property type="project" value="InterPro"/>
</dbReference>
<dbReference type="GO" id="GO:0035435">
    <property type="term" value="P:phosphate ion transmembrane transport"/>
    <property type="evidence" value="ECO:0007669"/>
    <property type="project" value="InterPro"/>
</dbReference>
<keyword evidence="5" id="KW-0732">Signal</keyword>
<sequence length="349" mass="36987">MLLSGITLKRVVATSAVAATVTLGAGLTGIAQQAATLNGAGATFPEPLYQRWASELRKANPPLQVNYQGIGSGGGVRQFIAGSVDFGASDNAMTDEEVKKVKNGVVFVPTAGGPVAVVYNAPGVTDLRLSRKVLPQIFAGQVKNWNDPAIAADNPGAKLPNQPIRLAVRADSSGTSFIFTNALSAMSPYFKGRIGPNRAPSWAGSPLKGKGNPGVAQIVQRTPGSIGYVEAAFARQNKIPMAQVQNSQGEFVAPTQEAANQALETVKFNPDFRVNQASLGNPTSGYPITGLTWIMVYRNYEQPGKADAVKRMVKWMLTDGQKINDQLDYTRIPSSVASQVVQTVNSEVK</sequence>
<dbReference type="InterPro" id="IPR050962">
    <property type="entry name" value="Phosphate-bind_PstS"/>
</dbReference>
<evidence type="ECO:0000313" key="7">
    <source>
        <dbReference type="EMBL" id="NHC35734.1"/>
    </source>
</evidence>
<dbReference type="RefSeq" id="WP_039713314.1">
    <property type="nucleotide sequence ID" value="NZ_JTJC03000003.1"/>
</dbReference>
<feature type="domain" description="PBP" evidence="6">
    <location>
        <begin position="31"/>
        <end position="319"/>
    </location>
</feature>
<dbReference type="PANTHER" id="PTHR42996">
    <property type="entry name" value="PHOSPHATE-BINDING PROTEIN PSTS"/>
    <property type="match status" value="1"/>
</dbReference>
<proteinExistence type="inferred from homology"/>
<dbReference type="EMBL" id="JTJC03000003">
    <property type="protein sequence ID" value="NHC35734.1"/>
    <property type="molecule type" value="Genomic_DNA"/>
</dbReference>
<comment type="caution">
    <text evidence="7">The sequence shown here is derived from an EMBL/GenBank/DDBJ whole genome shotgun (WGS) entry which is preliminary data.</text>
</comment>
<keyword evidence="3 4" id="KW-0592">Phosphate transport</keyword>
<dbReference type="AlphaFoldDB" id="A0A9X5E7P4"/>
<dbReference type="GO" id="GO:0042301">
    <property type="term" value="F:phosphate ion binding"/>
    <property type="evidence" value="ECO:0007669"/>
    <property type="project" value="InterPro"/>
</dbReference>
<dbReference type="PIRSF" id="PIRSF002756">
    <property type="entry name" value="PstS"/>
    <property type="match status" value="1"/>
</dbReference>
<feature type="signal peptide" evidence="5">
    <location>
        <begin position="1"/>
        <end position="18"/>
    </location>
</feature>
<feature type="chain" id="PRO_5040841872" description="Phosphate-binding protein" evidence="5">
    <location>
        <begin position="19"/>
        <end position="349"/>
    </location>
</feature>
<keyword evidence="2 4" id="KW-0813">Transport</keyword>
<evidence type="ECO:0000256" key="2">
    <source>
        <dbReference type="ARBA" id="ARBA00022448"/>
    </source>
</evidence>
<organism evidence="7 8">
    <name type="scientific">Scytonema millei VB511283</name>
    <dbReference type="NCBI Taxonomy" id="1245923"/>
    <lineage>
        <taxon>Bacteria</taxon>
        <taxon>Bacillati</taxon>
        <taxon>Cyanobacteriota</taxon>
        <taxon>Cyanophyceae</taxon>
        <taxon>Nostocales</taxon>
        <taxon>Scytonemataceae</taxon>
        <taxon>Scytonema</taxon>
    </lineage>
</organism>
<accession>A0A9X5E7P4</accession>
<dbReference type="Pfam" id="PF12849">
    <property type="entry name" value="PBP_like_2"/>
    <property type="match status" value="1"/>
</dbReference>
<gene>
    <name evidence="7" type="primary">pstS</name>
    <name evidence="7" type="ORF">QH73_0013875</name>
</gene>
<reference evidence="7 8" key="1">
    <citation type="journal article" date="2015" name="Genome Announc.">
        <title>Draft Genome Sequence of the Terrestrial Cyanobacterium Scytonema millei VB511283, Isolated from Eastern India.</title>
        <authorList>
            <person name="Sen D."/>
            <person name="Chandrababunaidu M.M."/>
            <person name="Singh D."/>
            <person name="Sanghi N."/>
            <person name="Ghorai A."/>
            <person name="Mishra G.P."/>
            <person name="Madduluri M."/>
            <person name="Adhikary S.P."/>
            <person name="Tripathy S."/>
        </authorList>
    </citation>
    <scope>NUCLEOTIDE SEQUENCE [LARGE SCALE GENOMIC DNA]</scope>
    <source>
        <strain evidence="7 8">VB511283</strain>
    </source>
</reference>
<dbReference type="CDD" id="cd13565">
    <property type="entry name" value="PBP2_PstS"/>
    <property type="match status" value="1"/>
</dbReference>
<keyword evidence="8" id="KW-1185">Reference proteome</keyword>
<evidence type="ECO:0000256" key="3">
    <source>
        <dbReference type="ARBA" id="ARBA00022592"/>
    </source>
</evidence>
<dbReference type="Gene3D" id="3.40.190.10">
    <property type="entry name" value="Periplasmic binding protein-like II"/>
    <property type="match status" value="2"/>
</dbReference>